<reference evidence="1" key="1">
    <citation type="submission" date="2018-01" db="EMBL/GenBank/DDBJ databases">
        <authorList>
            <person name="Mao J.F."/>
        </authorList>
    </citation>
    <scope>NUCLEOTIDE SEQUENCE</scope>
    <source>
        <strain evidence="1">Huo1</strain>
        <tissue evidence="1">Leaf</tissue>
    </source>
</reference>
<keyword evidence="2" id="KW-1185">Reference proteome</keyword>
<comment type="caution">
    <text evidence="1">The sequence shown here is derived from an EMBL/GenBank/DDBJ whole genome shotgun (WGS) entry which is preliminary data.</text>
</comment>
<reference evidence="1" key="2">
    <citation type="submission" date="2020-08" db="EMBL/GenBank/DDBJ databases">
        <title>Plant Genome Project.</title>
        <authorList>
            <person name="Zhang R.-G."/>
        </authorList>
    </citation>
    <scope>NUCLEOTIDE SEQUENCE</scope>
    <source>
        <strain evidence="1">Huo1</strain>
        <tissue evidence="1">Leaf</tissue>
    </source>
</reference>
<dbReference type="Proteomes" id="UP000298416">
    <property type="component" value="Unassembled WGS sequence"/>
</dbReference>
<dbReference type="EMBL" id="PNBA02000021">
    <property type="protein sequence ID" value="KAG6388144.1"/>
    <property type="molecule type" value="Genomic_DNA"/>
</dbReference>
<proteinExistence type="predicted"/>
<sequence>MLVSKSPEDFSLVSRDYPVKNSKEESEVSRGLSASVDDCDEDFEFVDVIIVQALYGLSNIVVLVYLFEVHKVAEPKPSIVWDFSSSMDGLNTKVLFSERDRTDQPTRLYGATKRAGYGLNVVWSAFPRLKVLEVYDISSNFDWSGLNIKSRSLESVTLHPYDAWVTGAKFDVPNIRHFNCVSTTHITHFDHFETGSDRQWDCTLDVTCDEPTNNWFVQLKHMLKKFTAPVNVSLHIHIAYEDEPPAFNFHAQDRTDLAGIKELRLLGFKEDRFPSFLTALGWYCEADTVFARGEVRPDLHLVLTHKNE</sequence>
<gene>
    <name evidence="1" type="ORF">SASPL_153343</name>
</gene>
<evidence type="ECO:0000313" key="2">
    <source>
        <dbReference type="Proteomes" id="UP000298416"/>
    </source>
</evidence>
<protein>
    <submittedName>
        <fullName evidence="1">Uncharacterized protein</fullName>
    </submittedName>
</protein>
<dbReference type="AlphaFoldDB" id="A0A8X8W5C6"/>
<organism evidence="1">
    <name type="scientific">Salvia splendens</name>
    <name type="common">Scarlet sage</name>
    <dbReference type="NCBI Taxonomy" id="180675"/>
    <lineage>
        <taxon>Eukaryota</taxon>
        <taxon>Viridiplantae</taxon>
        <taxon>Streptophyta</taxon>
        <taxon>Embryophyta</taxon>
        <taxon>Tracheophyta</taxon>
        <taxon>Spermatophyta</taxon>
        <taxon>Magnoliopsida</taxon>
        <taxon>eudicotyledons</taxon>
        <taxon>Gunneridae</taxon>
        <taxon>Pentapetalae</taxon>
        <taxon>asterids</taxon>
        <taxon>lamiids</taxon>
        <taxon>Lamiales</taxon>
        <taxon>Lamiaceae</taxon>
        <taxon>Nepetoideae</taxon>
        <taxon>Mentheae</taxon>
        <taxon>Salviinae</taxon>
        <taxon>Salvia</taxon>
        <taxon>Salvia subgen. Calosphace</taxon>
        <taxon>core Calosphace</taxon>
    </lineage>
</organism>
<name>A0A8X8W5C6_SALSN</name>
<accession>A0A8X8W5C6</accession>
<evidence type="ECO:0000313" key="1">
    <source>
        <dbReference type="EMBL" id="KAG6388144.1"/>
    </source>
</evidence>